<evidence type="ECO:0000313" key="5">
    <source>
        <dbReference type="Proteomes" id="UP001530400"/>
    </source>
</evidence>
<comment type="caution">
    <text evidence="4">The sequence shown here is derived from an EMBL/GenBank/DDBJ whole genome shotgun (WGS) entry which is preliminary data.</text>
</comment>
<evidence type="ECO:0000256" key="3">
    <source>
        <dbReference type="SAM" id="SignalP"/>
    </source>
</evidence>
<dbReference type="PANTHER" id="PTHR10067">
    <property type="entry name" value="PHOSPHATIDYLSERINE DECARBOXYLASE"/>
    <property type="match status" value="1"/>
</dbReference>
<keyword evidence="5" id="KW-1185">Reference proteome</keyword>
<organism evidence="4 5">
    <name type="scientific">Cyclotella atomus</name>
    <dbReference type="NCBI Taxonomy" id="382360"/>
    <lineage>
        <taxon>Eukaryota</taxon>
        <taxon>Sar</taxon>
        <taxon>Stramenopiles</taxon>
        <taxon>Ochrophyta</taxon>
        <taxon>Bacillariophyta</taxon>
        <taxon>Coscinodiscophyceae</taxon>
        <taxon>Thalassiosirophycidae</taxon>
        <taxon>Stephanodiscales</taxon>
        <taxon>Stephanodiscaceae</taxon>
        <taxon>Cyclotella</taxon>
    </lineage>
</organism>
<evidence type="ECO:0000313" key="4">
    <source>
        <dbReference type="EMBL" id="KAL3767444.1"/>
    </source>
</evidence>
<dbReference type="InterPro" id="IPR003817">
    <property type="entry name" value="PS_Dcarbxylase"/>
</dbReference>
<dbReference type="Pfam" id="PF02666">
    <property type="entry name" value="PS_Dcarbxylase"/>
    <property type="match status" value="1"/>
</dbReference>
<dbReference type="EMBL" id="JALLPJ020001364">
    <property type="protein sequence ID" value="KAL3767444.1"/>
    <property type="molecule type" value="Genomic_DNA"/>
</dbReference>
<keyword evidence="1" id="KW-0210">Decarboxylase</keyword>
<name>A0ABD3MW08_9STRA</name>
<feature type="signal peptide" evidence="3">
    <location>
        <begin position="1"/>
        <end position="24"/>
    </location>
</feature>
<dbReference type="PANTHER" id="PTHR10067:SF6">
    <property type="entry name" value="PHOSPHATIDYLSERINE DECARBOXYLASE PROENZYME, MITOCHONDRIAL"/>
    <property type="match status" value="1"/>
</dbReference>
<sequence length="348" mass="38849">MPSFFTIGDHLATLLLYLLPTRISTRIRQNISPQTIHILHSSQTKCNEPRMTLFEGVFATLLFDTALFGTNNIFINALIALFTNIQNSWDATFSDLNVAEEKVTDFCKRLDIQQNPWIWSKKKHEYTSLNDFFSRTYAAEYFPSIGDGKVVSPACCKMLCYNDDAEMKSVLIKGCDYEIGRIGLPEDDLEKYGRNRVLIGYLSPKDYHRVHAPISVREWMVDTGKVVHCQMEGIDALSASVKFFGGKFNLLNNNKRLVVVIEEEDGSGSNEPLKVAIVIVGGVGVNTITYEYILGKSILKGDELSTFRAGGSAFALFSTTPLDFVEPLIKSSRDGVQVETLVGETLAL</sequence>
<dbReference type="GO" id="GO:0016831">
    <property type="term" value="F:carboxy-lyase activity"/>
    <property type="evidence" value="ECO:0007669"/>
    <property type="project" value="UniProtKB-KW"/>
</dbReference>
<feature type="chain" id="PRO_5044883517" description="Phosphatidylserine decarboxylase" evidence="3">
    <location>
        <begin position="25"/>
        <end position="348"/>
    </location>
</feature>
<keyword evidence="3" id="KW-0732">Signal</keyword>
<proteinExistence type="predicted"/>
<evidence type="ECO:0000256" key="1">
    <source>
        <dbReference type="ARBA" id="ARBA00022793"/>
    </source>
</evidence>
<keyword evidence="2" id="KW-0456">Lyase</keyword>
<evidence type="ECO:0000256" key="2">
    <source>
        <dbReference type="ARBA" id="ARBA00023239"/>
    </source>
</evidence>
<protein>
    <recommendedName>
        <fullName evidence="6">Phosphatidylserine decarboxylase</fullName>
    </recommendedName>
</protein>
<evidence type="ECO:0008006" key="6">
    <source>
        <dbReference type="Google" id="ProtNLM"/>
    </source>
</evidence>
<reference evidence="4 5" key="1">
    <citation type="submission" date="2024-10" db="EMBL/GenBank/DDBJ databases">
        <title>Updated reference genomes for cyclostephanoid diatoms.</title>
        <authorList>
            <person name="Roberts W.R."/>
            <person name="Alverson A.J."/>
        </authorList>
    </citation>
    <scope>NUCLEOTIDE SEQUENCE [LARGE SCALE GENOMIC DNA]</scope>
    <source>
        <strain evidence="4 5">AJA010-31</strain>
    </source>
</reference>
<dbReference type="Proteomes" id="UP001530400">
    <property type="component" value="Unassembled WGS sequence"/>
</dbReference>
<gene>
    <name evidence="4" type="ORF">ACHAWO_012834</name>
</gene>
<dbReference type="AlphaFoldDB" id="A0ABD3MW08"/>
<accession>A0ABD3MW08</accession>